<evidence type="ECO:0000313" key="3">
    <source>
        <dbReference type="Proteomes" id="UP001066276"/>
    </source>
</evidence>
<gene>
    <name evidence="2" type="ORF">NDU88_002558</name>
</gene>
<comment type="caution">
    <text evidence="2">The sequence shown here is derived from an EMBL/GenBank/DDBJ whole genome shotgun (WGS) entry which is preliminary data.</text>
</comment>
<dbReference type="AlphaFoldDB" id="A0AAV7Q7G4"/>
<feature type="region of interest" description="Disordered" evidence="1">
    <location>
        <begin position="146"/>
        <end position="199"/>
    </location>
</feature>
<accession>A0AAV7Q7G4</accession>
<reference evidence="2" key="1">
    <citation type="journal article" date="2022" name="bioRxiv">
        <title>Sequencing and chromosome-scale assembly of the giantPleurodeles waltlgenome.</title>
        <authorList>
            <person name="Brown T."/>
            <person name="Elewa A."/>
            <person name="Iarovenko S."/>
            <person name="Subramanian E."/>
            <person name="Araus A.J."/>
            <person name="Petzold A."/>
            <person name="Susuki M."/>
            <person name="Suzuki K.-i.T."/>
            <person name="Hayashi T."/>
            <person name="Toyoda A."/>
            <person name="Oliveira C."/>
            <person name="Osipova E."/>
            <person name="Leigh N.D."/>
            <person name="Simon A."/>
            <person name="Yun M.H."/>
        </authorList>
    </citation>
    <scope>NUCLEOTIDE SEQUENCE</scope>
    <source>
        <strain evidence="2">20211129_DDA</strain>
        <tissue evidence="2">Liver</tissue>
    </source>
</reference>
<keyword evidence="3" id="KW-1185">Reference proteome</keyword>
<evidence type="ECO:0000313" key="2">
    <source>
        <dbReference type="EMBL" id="KAJ1136140.1"/>
    </source>
</evidence>
<feature type="compositionally biased region" description="Basic residues" evidence="1">
    <location>
        <begin position="252"/>
        <end position="266"/>
    </location>
</feature>
<dbReference type="EMBL" id="JANPWB010000010">
    <property type="protein sequence ID" value="KAJ1136140.1"/>
    <property type="molecule type" value="Genomic_DNA"/>
</dbReference>
<dbReference type="Proteomes" id="UP001066276">
    <property type="component" value="Chromosome 6"/>
</dbReference>
<protein>
    <submittedName>
        <fullName evidence="2">Uncharacterized protein</fullName>
    </submittedName>
</protein>
<organism evidence="2 3">
    <name type="scientific">Pleurodeles waltl</name>
    <name type="common">Iberian ribbed newt</name>
    <dbReference type="NCBI Taxonomy" id="8319"/>
    <lineage>
        <taxon>Eukaryota</taxon>
        <taxon>Metazoa</taxon>
        <taxon>Chordata</taxon>
        <taxon>Craniata</taxon>
        <taxon>Vertebrata</taxon>
        <taxon>Euteleostomi</taxon>
        <taxon>Amphibia</taxon>
        <taxon>Batrachia</taxon>
        <taxon>Caudata</taxon>
        <taxon>Salamandroidea</taxon>
        <taxon>Salamandridae</taxon>
        <taxon>Pleurodelinae</taxon>
        <taxon>Pleurodeles</taxon>
    </lineage>
</organism>
<feature type="region of interest" description="Disordered" evidence="1">
    <location>
        <begin position="222"/>
        <end position="281"/>
    </location>
</feature>
<name>A0AAV7Q7G4_PLEWA</name>
<proteinExistence type="predicted"/>
<evidence type="ECO:0000256" key="1">
    <source>
        <dbReference type="SAM" id="MobiDB-lite"/>
    </source>
</evidence>
<sequence length="281" mass="29781">MVTGMGGTHAGDRGQLPPISVPVPLFGLPVRPLPASRLQVPAAATAQSSIQWGTHPLSSPPSVLVGVLLFVFDIFSQGSVVPQDVRGLCDPPASGSWSGAVRHAHLSQSAAHGARVPPRDLHRRYIPSVRSPRRHFRARVLQLGPAQCPQVGSGKNGGPYARSADSREGAHRGGAPPRPPIPSNRIGPRDPQSGLAPLVGALPHLDRPLRFCRSRLLSTRPRLPARGGAASLPPLQSSRPPMRGPANPGRPPRSRHGRLRHVRPRLPARGGAARLSPLRGK</sequence>